<proteinExistence type="predicted"/>
<dbReference type="Pfam" id="PF00005">
    <property type="entry name" value="ABC_tran"/>
    <property type="match status" value="1"/>
</dbReference>
<dbReference type="PANTHER" id="PTHR42788:SF17">
    <property type="entry name" value="ALIPHATIC SULFONATES IMPORT ATP-BINDING PROTEIN SSUB"/>
    <property type="match status" value="1"/>
</dbReference>
<dbReference type="Proteomes" id="UP001226691">
    <property type="component" value="Unassembled WGS sequence"/>
</dbReference>
<keyword evidence="4 8" id="KW-0067">ATP-binding</keyword>
<evidence type="ECO:0000256" key="2">
    <source>
        <dbReference type="ARBA" id="ARBA00022475"/>
    </source>
</evidence>
<dbReference type="CDD" id="cd03293">
    <property type="entry name" value="ABC_NrtD_SsuB_transporters"/>
    <property type="match status" value="1"/>
</dbReference>
<gene>
    <name evidence="8" type="ORF">QE412_001203</name>
</gene>
<keyword evidence="1" id="KW-0813">Transport</keyword>
<name>A0ABU0TSI9_MICTR</name>
<dbReference type="InterPro" id="IPR027417">
    <property type="entry name" value="P-loop_NTPase"/>
</dbReference>
<evidence type="ECO:0000256" key="5">
    <source>
        <dbReference type="ARBA" id="ARBA00022967"/>
    </source>
</evidence>
<dbReference type="SMART" id="SM00382">
    <property type="entry name" value="AAA"/>
    <property type="match status" value="1"/>
</dbReference>
<dbReference type="EMBL" id="JAUTBF010000001">
    <property type="protein sequence ID" value="MDQ1122630.1"/>
    <property type="molecule type" value="Genomic_DNA"/>
</dbReference>
<evidence type="ECO:0000256" key="6">
    <source>
        <dbReference type="ARBA" id="ARBA00023136"/>
    </source>
</evidence>
<dbReference type="InterPro" id="IPR050166">
    <property type="entry name" value="ABC_transporter_ATP-bind"/>
</dbReference>
<dbReference type="PROSITE" id="PS50893">
    <property type="entry name" value="ABC_TRANSPORTER_2"/>
    <property type="match status" value="1"/>
</dbReference>
<dbReference type="SUPFAM" id="SSF52540">
    <property type="entry name" value="P-loop containing nucleoside triphosphate hydrolases"/>
    <property type="match status" value="1"/>
</dbReference>
<sequence length="260" mass="28371">MVTTTTGAAVDIIGVTQAFRSGDKDLLVLDDVDLSVRPGEFVALVGPSGSGKSTLLRLLAGLDRALFGQVYVDGRPVDRPDPSRALVFQDPTLLPWRTVRGNVELGPHARGVRAQSRPRVEETLRLVGLDDFANAWPSQLSGGMAQRTALARALVNDPSLLLLDEPLGKLDALTRRVLQRELHSLWKQRGFTAVLVTHDVSEALLLAQRVIVFSPRPARITAEFDVPLDHSRDQSSPAFIRLRERILALLDAPTASKKGN</sequence>
<dbReference type="PANTHER" id="PTHR42788">
    <property type="entry name" value="TAURINE IMPORT ATP-BINDING PROTEIN-RELATED"/>
    <property type="match status" value="1"/>
</dbReference>
<keyword evidence="5" id="KW-1278">Translocase</keyword>
<dbReference type="InterPro" id="IPR003593">
    <property type="entry name" value="AAA+_ATPase"/>
</dbReference>
<evidence type="ECO:0000313" key="9">
    <source>
        <dbReference type="Proteomes" id="UP001226691"/>
    </source>
</evidence>
<keyword evidence="6" id="KW-0472">Membrane</keyword>
<accession>A0ABU0TSI9</accession>
<evidence type="ECO:0000313" key="8">
    <source>
        <dbReference type="EMBL" id="MDQ1122630.1"/>
    </source>
</evidence>
<evidence type="ECO:0000256" key="1">
    <source>
        <dbReference type="ARBA" id="ARBA00022448"/>
    </source>
</evidence>
<organism evidence="8 9">
    <name type="scientific">Microbacterium trichothecenolyticum</name>
    <name type="common">Aureobacterium trichothecenolyticum</name>
    <dbReference type="NCBI Taxonomy" id="69370"/>
    <lineage>
        <taxon>Bacteria</taxon>
        <taxon>Bacillati</taxon>
        <taxon>Actinomycetota</taxon>
        <taxon>Actinomycetes</taxon>
        <taxon>Micrococcales</taxon>
        <taxon>Microbacteriaceae</taxon>
        <taxon>Microbacterium</taxon>
    </lineage>
</organism>
<feature type="domain" description="ABC transporter" evidence="7">
    <location>
        <begin position="10"/>
        <end position="240"/>
    </location>
</feature>
<dbReference type="InterPro" id="IPR003439">
    <property type="entry name" value="ABC_transporter-like_ATP-bd"/>
</dbReference>
<protein>
    <submittedName>
        <fullName evidence="8">NitT/TauT family transport system ATP-binding protein</fullName>
    </submittedName>
</protein>
<keyword evidence="3" id="KW-0547">Nucleotide-binding</keyword>
<reference evidence="8 9" key="1">
    <citation type="submission" date="2023-07" db="EMBL/GenBank/DDBJ databases">
        <title>Functional and genomic diversity of the sorghum phyllosphere microbiome.</title>
        <authorList>
            <person name="Shade A."/>
        </authorList>
    </citation>
    <scope>NUCLEOTIDE SEQUENCE [LARGE SCALE GENOMIC DNA]</scope>
    <source>
        <strain evidence="8 9">SORGH_AS_1207</strain>
    </source>
</reference>
<keyword evidence="9" id="KW-1185">Reference proteome</keyword>
<evidence type="ECO:0000256" key="3">
    <source>
        <dbReference type="ARBA" id="ARBA00022741"/>
    </source>
</evidence>
<evidence type="ECO:0000259" key="7">
    <source>
        <dbReference type="PROSITE" id="PS50893"/>
    </source>
</evidence>
<evidence type="ECO:0000256" key="4">
    <source>
        <dbReference type="ARBA" id="ARBA00022840"/>
    </source>
</evidence>
<dbReference type="RefSeq" id="WP_307481215.1">
    <property type="nucleotide sequence ID" value="NZ_JAUTBF010000001.1"/>
</dbReference>
<keyword evidence="2" id="KW-1003">Cell membrane</keyword>
<dbReference type="GO" id="GO:0005524">
    <property type="term" value="F:ATP binding"/>
    <property type="evidence" value="ECO:0007669"/>
    <property type="project" value="UniProtKB-KW"/>
</dbReference>
<dbReference type="Gene3D" id="3.40.50.300">
    <property type="entry name" value="P-loop containing nucleotide triphosphate hydrolases"/>
    <property type="match status" value="1"/>
</dbReference>
<comment type="caution">
    <text evidence="8">The sequence shown here is derived from an EMBL/GenBank/DDBJ whole genome shotgun (WGS) entry which is preliminary data.</text>
</comment>